<dbReference type="Pfam" id="PF16868">
    <property type="entry name" value="NMT1_3"/>
    <property type="match status" value="1"/>
</dbReference>
<dbReference type="SUPFAM" id="SSF53850">
    <property type="entry name" value="Periplasmic binding protein-like II"/>
    <property type="match status" value="1"/>
</dbReference>
<dbReference type="Gene3D" id="3.40.190.10">
    <property type="entry name" value="Periplasmic binding protein-like II"/>
    <property type="match status" value="2"/>
</dbReference>
<proteinExistence type="predicted"/>
<evidence type="ECO:0008006" key="2">
    <source>
        <dbReference type="Google" id="ProtNLM"/>
    </source>
</evidence>
<evidence type="ECO:0000313" key="1">
    <source>
        <dbReference type="EMBL" id="SVA76827.1"/>
    </source>
</evidence>
<sequence length="340" mass="36588">MKIMVLFKLTHISQISACCGIFILFSGPFSNAELRQVVIGTNPAGTHAYAAGAGIAKVIQDAHGIRSTVRPFSGSSAYLPLLHRGEITLGLNTSIDSYLAYSGLDPYGAPMTNLRLLARAFPLYIMYMVRADSNLYSVEDLLQKRVVVGVRSNISMGALHRAILATGSLGSGDIDEITVGGLPDGVRLLIEGRADAASIGLDTALTLQAHATVPGGIRYLTMGQDEEKLSVLMPGSKVSPAPNGGVGVGVDEDLRVSEISDYINTGMHLSEEDAYFLVKTIHERWEELRADYPVLSSTPPDGLVPSDNPHPYHDGAIRYYKDVGLWTESHDQNQGQFATD</sequence>
<dbReference type="NCBIfam" id="TIGR02122">
    <property type="entry name" value="TRAP_TAXI"/>
    <property type="match status" value="1"/>
</dbReference>
<organism evidence="1">
    <name type="scientific">marine metagenome</name>
    <dbReference type="NCBI Taxonomy" id="408172"/>
    <lineage>
        <taxon>unclassified sequences</taxon>
        <taxon>metagenomes</taxon>
        <taxon>ecological metagenomes</taxon>
    </lineage>
</organism>
<protein>
    <recommendedName>
        <fullName evidence="2">TAXI family TRAP transporter solute-binding subunit</fullName>
    </recommendedName>
</protein>
<dbReference type="PANTHER" id="PTHR42941">
    <property type="entry name" value="SLL1037 PROTEIN"/>
    <property type="match status" value="1"/>
</dbReference>
<reference evidence="1" key="1">
    <citation type="submission" date="2018-05" db="EMBL/GenBank/DDBJ databases">
        <authorList>
            <person name="Lanie J.A."/>
            <person name="Ng W.-L."/>
            <person name="Kazmierczak K.M."/>
            <person name="Andrzejewski T.M."/>
            <person name="Davidsen T.M."/>
            <person name="Wayne K.J."/>
            <person name="Tettelin H."/>
            <person name="Glass J.I."/>
            <person name="Rusch D."/>
            <person name="Podicherti R."/>
            <person name="Tsui H.-C.T."/>
            <person name="Winkler M.E."/>
        </authorList>
    </citation>
    <scope>NUCLEOTIDE SEQUENCE</scope>
</reference>
<dbReference type="PANTHER" id="PTHR42941:SF1">
    <property type="entry name" value="SLL1037 PROTEIN"/>
    <property type="match status" value="1"/>
</dbReference>
<dbReference type="InterPro" id="IPR011852">
    <property type="entry name" value="TRAP_TAXI"/>
</dbReference>
<dbReference type="EMBL" id="UINC01018316">
    <property type="protein sequence ID" value="SVA76827.1"/>
    <property type="molecule type" value="Genomic_DNA"/>
</dbReference>
<accession>A0A381YK51</accession>
<dbReference type="AlphaFoldDB" id="A0A381YK51"/>
<gene>
    <name evidence="1" type="ORF">METZ01_LOCUS129681</name>
</gene>
<name>A0A381YK51_9ZZZZ</name>